<keyword evidence="3" id="KW-1185">Reference proteome</keyword>
<keyword evidence="1" id="KW-0472">Membrane</keyword>
<gene>
    <name evidence="2" type="ORF">SMRZ_LOCUS3050</name>
</gene>
<proteinExistence type="predicted"/>
<evidence type="ECO:0000313" key="3">
    <source>
        <dbReference type="Proteomes" id="UP000277204"/>
    </source>
</evidence>
<accession>A0A3P7WSC0</accession>
<evidence type="ECO:0000256" key="1">
    <source>
        <dbReference type="SAM" id="Phobius"/>
    </source>
</evidence>
<feature type="transmembrane region" description="Helical" evidence="1">
    <location>
        <begin position="51"/>
        <end position="72"/>
    </location>
</feature>
<feature type="transmembrane region" description="Helical" evidence="1">
    <location>
        <begin position="13"/>
        <end position="39"/>
    </location>
</feature>
<sequence length="109" mass="12440">MELIPTPLSTITRLSRCGICGISILTIKIVNGRFIILYLGSHIVSVRRGLLVSRVITIGILWLLNRCMHLVWTPSIIWLHWKHVSILSSIIVHLRTSSKKRIIGNEHKK</sequence>
<evidence type="ECO:0000313" key="2">
    <source>
        <dbReference type="EMBL" id="VDO56899.1"/>
    </source>
</evidence>
<dbReference type="EMBL" id="UZAI01000838">
    <property type="protein sequence ID" value="VDO56899.1"/>
    <property type="molecule type" value="Genomic_DNA"/>
</dbReference>
<dbReference type="Proteomes" id="UP000277204">
    <property type="component" value="Unassembled WGS sequence"/>
</dbReference>
<reference evidence="2 3" key="1">
    <citation type="submission" date="2018-11" db="EMBL/GenBank/DDBJ databases">
        <authorList>
            <consortium name="Pathogen Informatics"/>
        </authorList>
    </citation>
    <scope>NUCLEOTIDE SEQUENCE [LARGE SCALE GENOMIC DNA]</scope>
    <source>
        <strain evidence="2 3">Zambia</strain>
    </source>
</reference>
<dbReference type="AlphaFoldDB" id="A0A3P7WSC0"/>
<name>A0A3P7WSC0_9TREM</name>
<keyword evidence="1" id="KW-1133">Transmembrane helix</keyword>
<keyword evidence="1" id="KW-0812">Transmembrane</keyword>
<protein>
    <submittedName>
        <fullName evidence="2">Uncharacterized protein</fullName>
    </submittedName>
</protein>
<organism evidence="2 3">
    <name type="scientific">Schistosoma margrebowiei</name>
    <dbReference type="NCBI Taxonomy" id="48269"/>
    <lineage>
        <taxon>Eukaryota</taxon>
        <taxon>Metazoa</taxon>
        <taxon>Spiralia</taxon>
        <taxon>Lophotrochozoa</taxon>
        <taxon>Platyhelminthes</taxon>
        <taxon>Trematoda</taxon>
        <taxon>Digenea</taxon>
        <taxon>Strigeidida</taxon>
        <taxon>Schistosomatoidea</taxon>
        <taxon>Schistosomatidae</taxon>
        <taxon>Schistosoma</taxon>
    </lineage>
</organism>